<reference evidence="1" key="1">
    <citation type="submission" date="2022-06" db="EMBL/GenBank/DDBJ databases">
        <title>Phylogenomic reconstructions and comparative analyses of Kickxellomycotina fungi.</title>
        <authorList>
            <person name="Reynolds N.K."/>
            <person name="Stajich J.E."/>
            <person name="Barry K."/>
            <person name="Grigoriev I.V."/>
            <person name="Crous P."/>
            <person name="Smith M.E."/>
        </authorList>
    </citation>
    <scope>NUCLEOTIDE SEQUENCE</scope>
    <source>
        <strain evidence="1">RSA 2271</strain>
    </source>
</reference>
<keyword evidence="2" id="KW-1185">Reference proteome</keyword>
<evidence type="ECO:0000313" key="2">
    <source>
        <dbReference type="Proteomes" id="UP001145114"/>
    </source>
</evidence>
<sequence length="101" mass="11203">MSQQLLKIVANQSAFSSAFQSEVVSQFKQAYPVRHALVFGSTGEVGKEVVCHLLVSGAFDKVTAVTRRNFEYEGPNAEYLTQLVVDYDKLEDFAKDISDHG</sequence>
<protein>
    <submittedName>
        <fullName evidence="1">Uncharacterized protein</fullName>
    </submittedName>
</protein>
<proteinExistence type="predicted"/>
<evidence type="ECO:0000313" key="1">
    <source>
        <dbReference type="EMBL" id="KAJ1680158.1"/>
    </source>
</evidence>
<organism evidence="1 2">
    <name type="scientific">Spiromyces aspiralis</name>
    <dbReference type="NCBI Taxonomy" id="68401"/>
    <lineage>
        <taxon>Eukaryota</taxon>
        <taxon>Fungi</taxon>
        <taxon>Fungi incertae sedis</taxon>
        <taxon>Zoopagomycota</taxon>
        <taxon>Kickxellomycotina</taxon>
        <taxon>Kickxellomycetes</taxon>
        <taxon>Kickxellales</taxon>
        <taxon>Kickxellaceae</taxon>
        <taxon>Spiromyces</taxon>
    </lineage>
</organism>
<dbReference type="EMBL" id="JAMZIH010000030">
    <property type="protein sequence ID" value="KAJ1680158.1"/>
    <property type="molecule type" value="Genomic_DNA"/>
</dbReference>
<accession>A0ACC1HUB9</accession>
<name>A0ACC1HUB9_9FUNG</name>
<comment type="caution">
    <text evidence="1">The sequence shown here is derived from an EMBL/GenBank/DDBJ whole genome shotgun (WGS) entry which is preliminary data.</text>
</comment>
<dbReference type="Proteomes" id="UP001145114">
    <property type="component" value="Unassembled WGS sequence"/>
</dbReference>
<feature type="non-terminal residue" evidence="1">
    <location>
        <position position="101"/>
    </location>
</feature>
<gene>
    <name evidence="1" type="ORF">EV182_000564</name>
</gene>